<feature type="domain" description="Rrn7/TAF1B N-terminal cyclin" evidence="12">
    <location>
        <begin position="88"/>
        <end position="223"/>
    </location>
</feature>
<sequence>MSSHIEYTRFRRGEGCTEEGCRARKFYIEDGKKFCQRGHEQAGFTQTQQDEDDWNAQGKKSRKKKEEKERIETILSGSDAKELYLQCYQLILWKQCHWLVTGLGLPEELRVVVKDLWELRLRSLQFGRDTKSVYGSGTGTVMFSSASEGDNTDTDGMTLRSIGSRRSRRSAVTEDKVPKLIETLALCYLGTLLLKIPVTVGDIHRWATQDRIIYNRAIKEVPKEMRVKLPAHFHAALEIRAPLEGAKLHSGVASLIEFYSKEFEMEFPKLNIPLLTFRFMKDLYLPVELFPGIRRLESLLEMDLSYHSLTTRTSEATSYPEVQLMGLIIIATKLVHPFDNVDRVPKSYSDPSAVKIDWRQWVRSTSQDPVRGLAKGEAINIKDIDVWNMDAKKLDDYLDWYQNTWIDDRDPKISEQILQIFPLDDLPPPPNEETSRHDEDVTCLKDVQRRLLLQEPLSFEKGEGLSDIVRAGELYRRYRRVEELSEEALKFFELAASRVGTSVDRLLRTVFRLEVQLEKWRLADLRKQYGDDSE</sequence>
<evidence type="ECO:0000313" key="15">
    <source>
        <dbReference type="Proteomes" id="UP001595075"/>
    </source>
</evidence>
<organism evidence="14 15">
    <name type="scientific">Oculimacula yallundae</name>
    <dbReference type="NCBI Taxonomy" id="86028"/>
    <lineage>
        <taxon>Eukaryota</taxon>
        <taxon>Fungi</taxon>
        <taxon>Dikarya</taxon>
        <taxon>Ascomycota</taxon>
        <taxon>Pezizomycotina</taxon>
        <taxon>Leotiomycetes</taxon>
        <taxon>Helotiales</taxon>
        <taxon>Ploettnerulaceae</taxon>
        <taxon>Oculimacula</taxon>
    </lineage>
</organism>
<evidence type="ECO:0000256" key="7">
    <source>
        <dbReference type="ARBA" id="ARBA00023125"/>
    </source>
</evidence>
<protein>
    <recommendedName>
        <fullName evidence="16">RRN7-type domain-containing protein</fullName>
    </recommendedName>
</protein>
<keyword evidence="6" id="KW-0805">Transcription regulation</keyword>
<keyword evidence="7" id="KW-0238">DNA-binding</keyword>
<evidence type="ECO:0008006" key="16">
    <source>
        <dbReference type="Google" id="ProtNLM"/>
    </source>
</evidence>
<proteinExistence type="inferred from homology"/>
<name>A0ABR4BVP8_9HELO</name>
<dbReference type="Pfam" id="PF20644">
    <property type="entry name" value="Rrn7_cyclin_N"/>
    <property type="match status" value="1"/>
</dbReference>
<evidence type="ECO:0000313" key="14">
    <source>
        <dbReference type="EMBL" id="KAL2061708.1"/>
    </source>
</evidence>
<dbReference type="Proteomes" id="UP001595075">
    <property type="component" value="Unassembled WGS sequence"/>
</dbReference>
<keyword evidence="3" id="KW-0479">Metal-binding</keyword>
<feature type="region of interest" description="Disordered" evidence="10">
    <location>
        <begin position="44"/>
        <end position="67"/>
    </location>
</feature>
<gene>
    <name evidence="14" type="ORF">VTL71DRAFT_7086</name>
</gene>
<evidence type="ECO:0000256" key="6">
    <source>
        <dbReference type="ARBA" id="ARBA00023015"/>
    </source>
</evidence>
<evidence type="ECO:0000256" key="2">
    <source>
        <dbReference type="ARBA" id="ARBA00006899"/>
    </source>
</evidence>
<evidence type="ECO:0000256" key="10">
    <source>
        <dbReference type="SAM" id="MobiDB-lite"/>
    </source>
</evidence>
<dbReference type="InterPro" id="IPR048540">
    <property type="entry name" value="Rrn7_cyclin_N"/>
</dbReference>
<evidence type="ECO:0000256" key="4">
    <source>
        <dbReference type="ARBA" id="ARBA00022771"/>
    </source>
</evidence>
<keyword evidence="15" id="KW-1185">Reference proteome</keyword>
<dbReference type="PANTHER" id="PTHR31576">
    <property type="entry name" value="TATA BOX-BINDING PROTEIN-ASSOCIATED FACTOR RNA POLYMERASE I SUBUNIT B"/>
    <property type="match status" value="1"/>
</dbReference>
<evidence type="ECO:0000259" key="12">
    <source>
        <dbReference type="Pfam" id="PF20644"/>
    </source>
</evidence>
<comment type="similarity">
    <text evidence="2">Belongs to the RRN7/TAF1B family.</text>
</comment>
<keyword evidence="8" id="KW-0804">Transcription</keyword>
<keyword evidence="5" id="KW-0862">Zinc</keyword>
<dbReference type="Pfam" id="PF20645">
    <property type="entry name" value="Rrn7_cyclin_C"/>
    <property type="match status" value="1"/>
</dbReference>
<comment type="caution">
    <text evidence="14">The sequence shown here is derived from an EMBL/GenBank/DDBJ whole genome shotgun (WGS) entry which is preliminary data.</text>
</comment>
<evidence type="ECO:0000256" key="1">
    <source>
        <dbReference type="ARBA" id="ARBA00004604"/>
    </source>
</evidence>
<feature type="domain" description="RRN7-type" evidence="11">
    <location>
        <begin position="11"/>
        <end position="43"/>
    </location>
</feature>
<dbReference type="InterPro" id="IPR033599">
    <property type="entry name" value="TAF1B/Rrn7"/>
</dbReference>
<dbReference type="InterPro" id="IPR048538">
    <property type="entry name" value="Rrn7_cyclin_C"/>
</dbReference>
<evidence type="ECO:0000259" key="13">
    <source>
        <dbReference type="Pfam" id="PF20645"/>
    </source>
</evidence>
<evidence type="ECO:0000256" key="8">
    <source>
        <dbReference type="ARBA" id="ARBA00023163"/>
    </source>
</evidence>
<evidence type="ECO:0000259" key="11">
    <source>
        <dbReference type="Pfam" id="PF11781"/>
    </source>
</evidence>
<feature type="domain" description="Rrn7/TAF1B C-terminal cyclin" evidence="13">
    <location>
        <begin position="242"/>
        <end position="405"/>
    </location>
</feature>
<evidence type="ECO:0000256" key="5">
    <source>
        <dbReference type="ARBA" id="ARBA00022833"/>
    </source>
</evidence>
<reference evidence="14 15" key="1">
    <citation type="journal article" date="2024" name="Commun. Biol.">
        <title>Comparative genomic analysis of thermophilic fungi reveals convergent evolutionary adaptations and gene losses.</title>
        <authorList>
            <person name="Steindorff A.S."/>
            <person name="Aguilar-Pontes M.V."/>
            <person name="Robinson A.J."/>
            <person name="Andreopoulos B."/>
            <person name="LaButti K."/>
            <person name="Kuo A."/>
            <person name="Mondo S."/>
            <person name="Riley R."/>
            <person name="Otillar R."/>
            <person name="Haridas S."/>
            <person name="Lipzen A."/>
            <person name="Grimwood J."/>
            <person name="Schmutz J."/>
            <person name="Clum A."/>
            <person name="Reid I.D."/>
            <person name="Moisan M.C."/>
            <person name="Butler G."/>
            <person name="Nguyen T.T.M."/>
            <person name="Dewar K."/>
            <person name="Conant G."/>
            <person name="Drula E."/>
            <person name="Henrissat B."/>
            <person name="Hansel C."/>
            <person name="Singer S."/>
            <person name="Hutchinson M.I."/>
            <person name="de Vries R.P."/>
            <person name="Natvig D.O."/>
            <person name="Powell A.J."/>
            <person name="Tsang A."/>
            <person name="Grigoriev I.V."/>
        </authorList>
    </citation>
    <scope>NUCLEOTIDE SEQUENCE [LARGE SCALE GENOMIC DNA]</scope>
    <source>
        <strain evidence="14 15">CBS 494.80</strain>
    </source>
</reference>
<dbReference type="Pfam" id="PF11781">
    <property type="entry name" value="Zn_ribbon_RRN7"/>
    <property type="match status" value="1"/>
</dbReference>
<evidence type="ECO:0000256" key="3">
    <source>
        <dbReference type="ARBA" id="ARBA00022723"/>
    </source>
</evidence>
<keyword evidence="9" id="KW-0539">Nucleus</keyword>
<accession>A0ABR4BVP8</accession>
<feature type="non-terminal residue" evidence="14">
    <location>
        <position position="534"/>
    </location>
</feature>
<dbReference type="EMBL" id="JAZHXI010000018">
    <property type="protein sequence ID" value="KAL2061708.1"/>
    <property type="molecule type" value="Genomic_DNA"/>
</dbReference>
<dbReference type="InterPro" id="IPR021752">
    <property type="entry name" value="TF_Rrn7_Zf"/>
</dbReference>
<evidence type="ECO:0000256" key="9">
    <source>
        <dbReference type="ARBA" id="ARBA00023242"/>
    </source>
</evidence>
<dbReference type="PANTHER" id="PTHR31576:SF2">
    <property type="entry name" value="TATA BOX-BINDING PROTEIN-ASSOCIATED FACTOR RNA POLYMERASE I SUBUNIT B"/>
    <property type="match status" value="1"/>
</dbReference>
<comment type="subcellular location">
    <subcellularLocation>
        <location evidence="1">Nucleus</location>
        <location evidence="1">Nucleolus</location>
    </subcellularLocation>
</comment>
<keyword evidence="4" id="KW-0863">Zinc-finger</keyword>